<name>A0A382ER25_9ZZZZ</name>
<accession>A0A382ER25</accession>
<dbReference type="EMBL" id="UINC01045539">
    <property type="protein sequence ID" value="SVB52423.1"/>
    <property type="molecule type" value="Genomic_DNA"/>
</dbReference>
<reference evidence="1" key="1">
    <citation type="submission" date="2018-05" db="EMBL/GenBank/DDBJ databases">
        <authorList>
            <person name="Lanie J.A."/>
            <person name="Ng W.-L."/>
            <person name="Kazmierczak K.M."/>
            <person name="Andrzejewski T.M."/>
            <person name="Davidsen T.M."/>
            <person name="Wayne K.J."/>
            <person name="Tettelin H."/>
            <person name="Glass J.I."/>
            <person name="Rusch D."/>
            <person name="Podicherti R."/>
            <person name="Tsui H.-C.T."/>
            <person name="Winkler M.E."/>
        </authorList>
    </citation>
    <scope>NUCLEOTIDE SEQUENCE</scope>
</reference>
<gene>
    <name evidence="1" type="ORF">METZ01_LOCUS205277</name>
</gene>
<evidence type="ECO:0000313" key="1">
    <source>
        <dbReference type="EMBL" id="SVB52423.1"/>
    </source>
</evidence>
<sequence>MIDLAEKICEDCPVEMGDSEELGSPGSTNYRFEQFGLPAEFGELGPGFGSCNNG</sequence>
<proteinExistence type="predicted"/>
<protein>
    <submittedName>
        <fullName evidence="1">Uncharacterized protein</fullName>
    </submittedName>
</protein>
<dbReference type="AlphaFoldDB" id="A0A382ER25"/>
<organism evidence="1">
    <name type="scientific">marine metagenome</name>
    <dbReference type="NCBI Taxonomy" id="408172"/>
    <lineage>
        <taxon>unclassified sequences</taxon>
        <taxon>metagenomes</taxon>
        <taxon>ecological metagenomes</taxon>
    </lineage>
</organism>